<keyword evidence="3" id="KW-1185">Reference proteome</keyword>
<evidence type="ECO:0000256" key="1">
    <source>
        <dbReference type="SAM" id="SignalP"/>
    </source>
</evidence>
<dbReference type="Gene3D" id="3.10.450.50">
    <property type="match status" value="1"/>
</dbReference>
<dbReference type="Proteomes" id="UP000635384">
    <property type="component" value="Unassembled WGS sequence"/>
</dbReference>
<gene>
    <name evidence="2" type="ORF">IB285_00935</name>
</gene>
<dbReference type="PIRSF" id="PIRSF028288">
    <property type="entry name" value="UCP028288"/>
    <property type="match status" value="1"/>
</dbReference>
<dbReference type="InterPro" id="IPR032710">
    <property type="entry name" value="NTF2-like_dom_sf"/>
</dbReference>
<accession>A0ABR8KQT8</accession>
<dbReference type="RefSeq" id="WP_190786409.1">
    <property type="nucleotide sequence ID" value="NZ_JACXLC010000001.1"/>
</dbReference>
<dbReference type="InterPro" id="IPR016878">
    <property type="entry name" value="MICAH-like"/>
</dbReference>
<reference evidence="2 3" key="1">
    <citation type="submission" date="2020-09" db="EMBL/GenBank/DDBJ databases">
        <authorList>
            <person name="Yoon J.-W."/>
        </authorList>
    </citation>
    <scope>NUCLEOTIDE SEQUENCE [LARGE SCALE GENOMIC DNA]</scope>
    <source>
        <strain evidence="2 3">KMU-140</strain>
    </source>
</reference>
<sequence>MKKTIKTAIGLAAVSALAAPALANTTPITTEEVEAAQKEWGEGIVAISAAHANGGDYEERAREHLDTLYNYDNGTVLFKPTLAAEDQFRGTYEEALSYFVKGMRAEDSGFAIKGWTDVRFENEGIVTDDDNAMAMGNYFFTLPDGSVTKVEYTFGYVRGPDGELKINTHHSSMPFQPTTVSSAN</sequence>
<feature type="signal peptide" evidence="1">
    <location>
        <begin position="1"/>
        <end position="23"/>
    </location>
</feature>
<evidence type="ECO:0000313" key="2">
    <source>
        <dbReference type="EMBL" id="MBD2840814.1"/>
    </source>
</evidence>
<organism evidence="2 3">
    <name type="scientific">Erythrobacter rubeus</name>
    <dbReference type="NCBI Taxonomy" id="2760803"/>
    <lineage>
        <taxon>Bacteria</taxon>
        <taxon>Pseudomonadati</taxon>
        <taxon>Pseudomonadota</taxon>
        <taxon>Alphaproteobacteria</taxon>
        <taxon>Sphingomonadales</taxon>
        <taxon>Erythrobacteraceae</taxon>
        <taxon>Erythrobacter/Porphyrobacter group</taxon>
        <taxon>Erythrobacter</taxon>
    </lineage>
</organism>
<dbReference type="SUPFAM" id="SSF54427">
    <property type="entry name" value="NTF2-like"/>
    <property type="match status" value="1"/>
</dbReference>
<evidence type="ECO:0000313" key="3">
    <source>
        <dbReference type="Proteomes" id="UP000635384"/>
    </source>
</evidence>
<protein>
    <submittedName>
        <fullName evidence="2">Phosphoribosyl-AMP cyclohydrolase</fullName>
    </submittedName>
</protein>
<keyword evidence="1" id="KW-0732">Signal</keyword>
<dbReference type="EMBL" id="JACXLC010000001">
    <property type="protein sequence ID" value="MBD2840814.1"/>
    <property type="molecule type" value="Genomic_DNA"/>
</dbReference>
<proteinExistence type="predicted"/>
<feature type="chain" id="PRO_5045404878" evidence="1">
    <location>
        <begin position="24"/>
        <end position="184"/>
    </location>
</feature>
<name>A0ABR8KQT8_9SPHN</name>
<comment type="caution">
    <text evidence="2">The sequence shown here is derived from an EMBL/GenBank/DDBJ whole genome shotgun (WGS) entry which is preliminary data.</text>
</comment>